<feature type="transmembrane region" description="Helical" evidence="8">
    <location>
        <begin position="221"/>
        <end position="243"/>
    </location>
</feature>
<dbReference type="SUPFAM" id="SSF63380">
    <property type="entry name" value="Riboflavin synthase domain-like"/>
    <property type="match status" value="2"/>
</dbReference>
<reference evidence="10" key="1">
    <citation type="journal article" date="2011" name="PLoS Biol.">
        <title>Gene gain and loss during evolution of obligate parasitism in the white rust pathogen of Arabidopsis thaliana.</title>
        <authorList>
            <person name="Kemen E."/>
            <person name="Gardiner A."/>
            <person name="Schultz-Larsen T."/>
            <person name="Kemen A.C."/>
            <person name="Balmuth A.L."/>
            <person name="Robert-Seilaniantz A."/>
            <person name="Bailey K."/>
            <person name="Holub E."/>
            <person name="Studholme D.J."/>
            <person name="Maclean D."/>
            <person name="Jones J.D."/>
        </authorList>
    </citation>
    <scope>NUCLEOTIDE SEQUENCE</scope>
</reference>
<dbReference type="FunFam" id="2.40.30.20:FF:000004">
    <property type="entry name" value="Riboflavin synthase, alpha subunit"/>
    <property type="match status" value="1"/>
</dbReference>
<dbReference type="Pfam" id="PF00677">
    <property type="entry name" value="Lum_binding"/>
    <property type="match status" value="2"/>
</dbReference>
<dbReference type="NCBIfam" id="TIGR00187">
    <property type="entry name" value="ribE"/>
    <property type="match status" value="1"/>
</dbReference>
<dbReference type="PANTHER" id="PTHR21098:SF0">
    <property type="entry name" value="RIBOFLAVIN SYNTHASE"/>
    <property type="match status" value="1"/>
</dbReference>
<dbReference type="NCBIfam" id="NF006767">
    <property type="entry name" value="PRK09289.1"/>
    <property type="match status" value="1"/>
</dbReference>
<dbReference type="PIRSF" id="PIRSF000498">
    <property type="entry name" value="Riboflavin_syn_A"/>
    <property type="match status" value="1"/>
</dbReference>
<evidence type="ECO:0000256" key="5">
    <source>
        <dbReference type="ARBA" id="ARBA00022619"/>
    </source>
</evidence>
<evidence type="ECO:0000313" key="10">
    <source>
        <dbReference type="EMBL" id="CCA25506.1"/>
    </source>
</evidence>
<protein>
    <recommendedName>
        <fullName evidence="4">Riboflavin synthase</fullName>
        <ecNumber evidence="3">2.5.1.9</ecNumber>
    </recommendedName>
</protein>
<dbReference type="InterPro" id="IPR026017">
    <property type="entry name" value="Lumazine-bd_dom"/>
</dbReference>
<keyword evidence="8" id="KW-1133">Transmembrane helix</keyword>
<reference evidence="10" key="2">
    <citation type="submission" date="2011-02" db="EMBL/GenBank/DDBJ databases">
        <authorList>
            <person name="MacLean D."/>
        </authorList>
    </citation>
    <scope>NUCLEOTIDE SEQUENCE</scope>
</reference>
<comment type="pathway">
    <text evidence="2">Cofactor biosynthesis; riboflavin biosynthesis; riboflavin from 2-hydroxy-3-oxobutyl phosphate and 5-amino-6-(D-ribitylamino)uracil: step 2/2.</text>
</comment>
<keyword evidence="8" id="KW-0472">Membrane</keyword>
<evidence type="ECO:0000256" key="6">
    <source>
        <dbReference type="ARBA" id="ARBA00022679"/>
    </source>
</evidence>
<proteinExistence type="predicted"/>
<evidence type="ECO:0000256" key="7">
    <source>
        <dbReference type="ARBA" id="ARBA00022737"/>
    </source>
</evidence>
<keyword evidence="6" id="KW-0808">Transferase</keyword>
<feature type="domain" description="Lumazine-binding" evidence="9">
    <location>
        <begin position="107"/>
        <end position="205"/>
    </location>
</feature>
<name>F0WVR0_9STRA</name>
<dbReference type="GO" id="GO:0004746">
    <property type="term" value="F:riboflavin synthase activity"/>
    <property type="evidence" value="ECO:0007669"/>
    <property type="project" value="UniProtKB-EC"/>
</dbReference>
<dbReference type="PANTHER" id="PTHR21098">
    <property type="entry name" value="RIBOFLAVIN SYNTHASE ALPHA CHAIN"/>
    <property type="match status" value="1"/>
</dbReference>
<dbReference type="InterPro" id="IPR023366">
    <property type="entry name" value="ATP_synth_asu-like_sf"/>
</dbReference>
<feature type="domain" description="Lumazine-binding" evidence="9">
    <location>
        <begin position="1"/>
        <end position="106"/>
    </location>
</feature>
<keyword evidence="8" id="KW-0812">Transmembrane</keyword>
<sequence length="247" mass="26931">MFSGIVEEIGIVVSMKQHDNLLLWNGEVAAGYELTVAAQIALEGAYIGCSIAINGTCLTVTKLDDKHFTFGVAPETLRCTNLGHLKPGHPVNIERSLRADARNSGHFVQGHVDGTGTILSFTKEIESLWVKIGTSKKILDHVLPKSYIAVDGTSLTVCQVNRDENWFTLMLIQHTQNCVTLPKKKIGDLVNLEPDVMGKYAAQHDAHVHELMESMQKQSKIAICTGAVAAAITITMLIMNLSARGIR</sequence>
<organism evidence="10">
    <name type="scientific">Albugo laibachii Nc14</name>
    <dbReference type="NCBI Taxonomy" id="890382"/>
    <lineage>
        <taxon>Eukaryota</taxon>
        <taxon>Sar</taxon>
        <taxon>Stramenopiles</taxon>
        <taxon>Oomycota</taxon>
        <taxon>Peronosporomycetes</taxon>
        <taxon>Albuginales</taxon>
        <taxon>Albuginaceae</taxon>
        <taxon>Albugo</taxon>
    </lineage>
</organism>
<evidence type="ECO:0000256" key="8">
    <source>
        <dbReference type="SAM" id="Phobius"/>
    </source>
</evidence>
<dbReference type="HOGENOM" id="CLU_034388_2_0_1"/>
<dbReference type="EMBL" id="FR824348">
    <property type="protein sequence ID" value="CCA25506.1"/>
    <property type="molecule type" value="Genomic_DNA"/>
</dbReference>
<dbReference type="FunFam" id="2.40.30.20:FF:000003">
    <property type="entry name" value="Riboflavin synthase, alpha subunit"/>
    <property type="match status" value="1"/>
</dbReference>
<dbReference type="GO" id="GO:0009231">
    <property type="term" value="P:riboflavin biosynthetic process"/>
    <property type="evidence" value="ECO:0007669"/>
    <property type="project" value="UniProtKB-KW"/>
</dbReference>
<dbReference type="InterPro" id="IPR017938">
    <property type="entry name" value="Riboflavin_synthase-like_b-brl"/>
</dbReference>
<keyword evidence="7" id="KW-0677">Repeat</keyword>
<evidence type="ECO:0000256" key="2">
    <source>
        <dbReference type="ARBA" id="ARBA00004887"/>
    </source>
</evidence>
<dbReference type="AlphaFoldDB" id="F0WVR0"/>
<accession>F0WVR0</accession>
<gene>
    <name evidence="10" type="primary">AlNc14C303G10399</name>
    <name evidence="10" type="ORF">ALNC14_116500</name>
</gene>
<dbReference type="EC" id="2.5.1.9" evidence="3"/>
<evidence type="ECO:0000256" key="4">
    <source>
        <dbReference type="ARBA" id="ARBA00013950"/>
    </source>
</evidence>
<evidence type="ECO:0000256" key="3">
    <source>
        <dbReference type="ARBA" id="ARBA00012827"/>
    </source>
</evidence>
<dbReference type="InterPro" id="IPR001783">
    <property type="entry name" value="Lumazine-bd"/>
</dbReference>
<evidence type="ECO:0000256" key="1">
    <source>
        <dbReference type="ARBA" id="ARBA00002803"/>
    </source>
</evidence>
<evidence type="ECO:0000259" key="9">
    <source>
        <dbReference type="PROSITE" id="PS51177"/>
    </source>
</evidence>
<dbReference type="Gene3D" id="2.40.30.20">
    <property type="match status" value="2"/>
</dbReference>
<dbReference type="PROSITE" id="PS51177">
    <property type="entry name" value="LUMAZINE_BIND"/>
    <property type="match status" value="2"/>
</dbReference>
<dbReference type="CDD" id="cd00402">
    <property type="entry name" value="Riboflavin_synthase_like"/>
    <property type="match status" value="1"/>
</dbReference>
<keyword evidence="5" id="KW-0686">Riboflavin biosynthesis</keyword>
<comment type="function">
    <text evidence="1">Catalyzes the dismutation of two molecules of 6,7-dimethyl-8-ribityllumazine, resulting in the formation of riboflavin and 5-amino-6-(D-ribitylamino)uracil.</text>
</comment>